<dbReference type="InterPro" id="IPR039708">
    <property type="entry name" value="MT1774/Rv1733c-like"/>
</dbReference>
<accession>A0A3E0GYJ3</accession>
<evidence type="ECO:0000313" key="3">
    <source>
        <dbReference type="Proteomes" id="UP000256269"/>
    </source>
</evidence>
<feature type="transmembrane region" description="Helical" evidence="1">
    <location>
        <begin position="34"/>
        <end position="55"/>
    </location>
</feature>
<reference evidence="2 3" key="1">
    <citation type="submission" date="2018-08" db="EMBL/GenBank/DDBJ databases">
        <title>Genomic Encyclopedia of Archaeal and Bacterial Type Strains, Phase II (KMG-II): from individual species to whole genera.</title>
        <authorList>
            <person name="Goeker M."/>
        </authorList>
    </citation>
    <scope>NUCLEOTIDE SEQUENCE [LARGE SCALE GENOMIC DNA]</scope>
    <source>
        <strain evidence="2 3">DSM 45791</strain>
    </source>
</reference>
<gene>
    <name evidence="2" type="ORF">BCF44_119101</name>
</gene>
<proteinExistence type="predicted"/>
<dbReference type="OrthoDB" id="3637369at2"/>
<comment type="caution">
    <text evidence="2">The sequence shown here is derived from an EMBL/GenBank/DDBJ whole genome shotgun (WGS) entry which is preliminary data.</text>
</comment>
<protein>
    <recommendedName>
        <fullName evidence="4">Transmembrane protein</fullName>
    </recommendedName>
</protein>
<dbReference type="AlphaFoldDB" id="A0A3E0GYJ3"/>
<evidence type="ECO:0008006" key="4">
    <source>
        <dbReference type="Google" id="ProtNLM"/>
    </source>
</evidence>
<keyword evidence="3" id="KW-1185">Reference proteome</keyword>
<dbReference type="PANTHER" id="PTHR42305:SF1">
    <property type="entry name" value="MEMBRANE PROTEIN RV1733C-RELATED"/>
    <property type="match status" value="1"/>
</dbReference>
<evidence type="ECO:0000256" key="1">
    <source>
        <dbReference type="SAM" id="Phobius"/>
    </source>
</evidence>
<dbReference type="RefSeq" id="WP_147328852.1">
    <property type="nucleotide sequence ID" value="NZ_CP144375.1"/>
</dbReference>
<keyword evidence="1" id="KW-0812">Transmembrane</keyword>
<organism evidence="2 3">
    <name type="scientific">Kutzneria buriramensis</name>
    <dbReference type="NCBI Taxonomy" id="1045776"/>
    <lineage>
        <taxon>Bacteria</taxon>
        <taxon>Bacillati</taxon>
        <taxon>Actinomycetota</taxon>
        <taxon>Actinomycetes</taxon>
        <taxon>Pseudonocardiales</taxon>
        <taxon>Pseudonocardiaceae</taxon>
        <taxon>Kutzneria</taxon>
    </lineage>
</organism>
<evidence type="ECO:0000313" key="2">
    <source>
        <dbReference type="EMBL" id="REH34825.1"/>
    </source>
</evidence>
<keyword evidence="1" id="KW-0472">Membrane</keyword>
<dbReference type="Proteomes" id="UP000256269">
    <property type="component" value="Unassembled WGS sequence"/>
</dbReference>
<dbReference type="EMBL" id="QUNO01000019">
    <property type="protein sequence ID" value="REH34825.1"/>
    <property type="molecule type" value="Genomic_DNA"/>
</dbReference>
<dbReference type="PANTHER" id="PTHR42305">
    <property type="entry name" value="MEMBRANE PROTEIN RV1733C-RELATED"/>
    <property type="match status" value="1"/>
</dbReference>
<sequence>MRRYSRHDPLLGLVRRIGWGRNTLRRPVDRVEGLLVVLAWLFSAAIALGGVAFGLTVAESDLATSAQQMSQLHATTGVMLDSSVAAPGSTVLSMPVQVRYTDQTGVTRTGRTVEAAGLAAGTSVPVWLDGQGGIAATPMTPDDAVVNGLTAGAVGAAGAEGLLLAVYLVVRWRTDHRKFAAIDLEWAQLSAR</sequence>
<feature type="transmembrane region" description="Helical" evidence="1">
    <location>
        <begin position="149"/>
        <end position="170"/>
    </location>
</feature>
<keyword evidence="1" id="KW-1133">Transmembrane helix</keyword>
<name>A0A3E0GYJ3_9PSEU</name>